<comment type="similarity">
    <text evidence="1 4">Belongs to the glycosyl hydrolase 43 family.</text>
</comment>
<proteinExistence type="inferred from homology"/>
<dbReference type="InterPro" id="IPR023296">
    <property type="entry name" value="Glyco_hydro_beta-prop_sf"/>
</dbReference>
<name>A0ABR1IAZ8_9HYPO</name>
<dbReference type="Pfam" id="PF04616">
    <property type="entry name" value="Glyco_hydro_43"/>
    <property type="match status" value="1"/>
</dbReference>
<evidence type="ECO:0000256" key="2">
    <source>
        <dbReference type="ARBA" id="ARBA00022801"/>
    </source>
</evidence>
<dbReference type="InterPro" id="IPR051795">
    <property type="entry name" value="Glycosyl_Hydrlase_43"/>
</dbReference>
<dbReference type="SUPFAM" id="SSF75005">
    <property type="entry name" value="Arabinanase/levansucrase/invertase"/>
    <property type="match status" value="1"/>
</dbReference>
<dbReference type="InterPro" id="IPR013320">
    <property type="entry name" value="ConA-like_dom_sf"/>
</dbReference>
<dbReference type="PANTHER" id="PTHR42812">
    <property type="entry name" value="BETA-XYLOSIDASE"/>
    <property type="match status" value="1"/>
</dbReference>
<evidence type="ECO:0000256" key="4">
    <source>
        <dbReference type="RuleBase" id="RU361187"/>
    </source>
</evidence>
<evidence type="ECO:0000313" key="6">
    <source>
        <dbReference type="EMBL" id="KAK7430190.1"/>
    </source>
</evidence>
<keyword evidence="2 4" id="KW-0378">Hydrolase</keyword>
<gene>
    <name evidence="6" type="ORF">QQZ08_003164</name>
</gene>
<keyword evidence="7" id="KW-1185">Reference proteome</keyword>
<dbReference type="InterPro" id="IPR006710">
    <property type="entry name" value="Glyco_hydro_43"/>
</dbReference>
<evidence type="ECO:0000256" key="1">
    <source>
        <dbReference type="ARBA" id="ARBA00009865"/>
    </source>
</evidence>
<evidence type="ECO:0000313" key="7">
    <source>
        <dbReference type="Proteomes" id="UP001498421"/>
    </source>
</evidence>
<evidence type="ECO:0000256" key="3">
    <source>
        <dbReference type="ARBA" id="ARBA00023295"/>
    </source>
</evidence>
<dbReference type="EMBL" id="JAZAVK010000021">
    <property type="protein sequence ID" value="KAK7430190.1"/>
    <property type="molecule type" value="Genomic_DNA"/>
</dbReference>
<feature type="domain" description="Beta-xylosidase C-terminal Concanavalin A-like" evidence="5">
    <location>
        <begin position="202"/>
        <end position="350"/>
    </location>
</feature>
<dbReference type="PANTHER" id="PTHR42812:SF12">
    <property type="entry name" value="BETA-XYLOSIDASE-RELATED"/>
    <property type="match status" value="1"/>
</dbReference>
<dbReference type="Proteomes" id="UP001498421">
    <property type="component" value="Unassembled WGS sequence"/>
</dbReference>
<dbReference type="SUPFAM" id="SSF49899">
    <property type="entry name" value="Concanavalin A-like lectins/glucanases"/>
    <property type="match status" value="1"/>
</dbReference>
<dbReference type="Gene3D" id="2.60.120.200">
    <property type="match status" value="1"/>
</dbReference>
<reference evidence="6 7" key="1">
    <citation type="journal article" date="2025" name="Microbiol. Resour. Announc.">
        <title>Draft genome sequences for Neonectria magnoliae and Neonectria punicea, canker pathogens of Liriodendron tulipifera and Acer saccharum in West Virginia.</title>
        <authorList>
            <person name="Petronek H.M."/>
            <person name="Kasson M.T."/>
            <person name="Metheny A.M."/>
            <person name="Stauder C.M."/>
            <person name="Lovett B."/>
            <person name="Lynch S.C."/>
            <person name="Garnas J.R."/>
            <person name="Kasson L.R."/>
            <person name="Stajich J.E."/>
        </authorList>
    </citation>
    <scope>NUCLEOTIDE SEQUENCE [LARGE SCALE GENOMIC DNA]</scope>
    <source>
        <strain evidence="6 7">NRRL 64651</strain>
    </source>
</reference>
<accession>A0ABR1IAZ8</accession>
<organism evidence="6 7">
    <name type="scientific">Neonectria magnoliae</name>
    <dbReference type="NCBI Taxonomy" id="2732573"/>
    <lineage>
        <taxon>Eukaryota</taxon>
        <taxon>Fungi</taxon>
        <taxon>Dikarya</taxon>
        <taxon>Ascomycota</taxon>
        <taxon>Pezizomycotina</taxon>
        <taxon>Sordariomycetes</taxon>
        <taxon>Hypocreomycetidae</taxon>
        <taxon>Hypocreales</taxon>
        <taxon>Nectriaceae</taxon>
        <taxon>Neonectria</taxon>
    </lineage>
</organism>
<dbReference type="Gene3D" id="2.115.10.20">
    <property type="entry name" value="Glycosyl hydrolase domain, family 43"/>
    <property type="match status" value="1"/>
</dbReference>
<comment type="caution">
    <text evidence="6">The sequence shown here is derived from an EMBL/GenBank/DDBJ whole genome shotgun (WGS) entry which is preliminary data.</text>
</comment>
<evidence type="ECO:0000259" key="5">
    <source>
        <dbReference type="Pfam" id="PF17851"/>
    </source>
</evidence>
<protein>
    <recommendedName>
        <fullName evidence="5">Beta-xylosidase C-terminal Concanavalin A-like domain-containing protein</fullName>
    </recommendedName>
</protein>
<keyword evidence="3 4" id="KW-0326">Glycosidase</keyword>
<dbReference type="InterPro" id="IPR041542">
    <property type="entry name" value="GH43_C2"/>
</dbReference>
<dbReference type="Pfam" id="PF17851">
    <property type="entry name" value="GH43_C2"/>
    <property type="match status" value="1"/>
</dbReference>
<sequence length="353" mass="40371">MGSSIKISLFEIDLATGKKLSEERSIWGGTRGIYPEGPHMYKRNRWYYSMVSEGGTHDGHMITMARSRDIWGPYDPCPNNPILTARGTNEYIQYTGHCDAFQDETRQWWGVCLGVRKDKGGRFVMERETFLTRGNWDGEWLSFEPVRSRIENLTPKDEFAAFSAFTGVGYLYMRDANFTNYDIGRGSLITFILSPVDLSHPETSPTFTGKRQRKLLGQSSVSVRCLTGNLDAEKLKFGLACYKDEHRYVRIFYDATDPAIVFELINNAKRISQKERHKLGNVPIDLHLRMEYTEKEYRFLYKVGNKSDAIWTCLAVTDTLNMTNPDFVGPVIGIFATATTNNLKVEFQDFSAD</sequence>